<reference evidence="2 3" key="1">
    <citation type="submission" date="2017-08" db="EMBL/GenBank/DDBJ databases">
        <title>Reclassification of Bisgaard taxon 37 and 44.</title>
        <authorList>
            <person name="Christensen H."/>
        </authorList>
    </citation>
    <scope>NUCLEOTIDE SEQUENCE [LARGE SCALE GENOMIC DNA]</scope>
    <source>
        <strain evidence="2 3">EEAB3T1</strain>
    </source>
</reference>
<gene>
    <name evidence="2" type="ORF">CKF59_01195</name>
</gene>
<dbReference type="PANTHER" id="PTHR42850:SF11">
    <property type="entry name" value="BIS(5'-NUCLEOSYL)-TETRAPHOSPHATASE [SYMMETRICAL]"/>
    <property type="match status" value="1"/>
</dbReference>
<dbReference type="GO" id="GO:0005737">
    <property type="term" value="C:cytoplasm"/>
    <property type="evidence" value="ECO:0007669"/>
    <property type="project" value="TreeGrafter"/>
</dbReference>
<dbReference type="AlphaFoldDB" id="A0A3A1YL23"/>
<comment type="caution">
    <text evidence="2">The sequence shown here is derived from an EMBL/GenBank/DDBJ whole genome shotgun (WGS) entry which is preliminary data.</text>
</comment>
<dbReference type="EMBL" id="NRJF01000029">
    <property type="protein sequence ID" value="RIY37929.1"/>
    <property type="molecule type" value="Genomic_DNA"/>
</dbReference>
<dbReference type="Proteomes" id="UP000265964">
    <property type="component" value="Unassembled WGS sequence"/>
</dbReference>
<dbReference type="OrthoDB" id="9807890at2"/>
<name>A0A3A1YL23_9GAMM</name>
<evidence type="ECO:0000313" key="3">
    <source>
        <dbReference type="Proteomes" id="UP000265964"/>
    </source>
</evidence>
<protein>
    <recommendedName>
        <fullName evidence="1">Calcineurin-like phosphoesterase domain-containing protein</fullName>
    </recommendedName>
</protein>
<dbReference type="SUPFAM" id="SSF56300">
    <property type="entry name" value="Metallo-dependent phosphatases"/>
    <property type="match status" value="1"/>
</dbReference>
<dbReference type="InterPro" id="IPR004843">
    <property type="entry name" value="Calcineurin-like_PHP"/>
</dbReference>
<evidence type="ECO:0000259" key="1">
    <source>
        <dbReference type="Pfam" id="PF00149"/>
    </source>
</evidence>
<dbReference type="InterPro" id="IPR050126">
    <property type="entry name" value="Ap4A_hydrolase"/>
</dbReference>
<dbReference type="PANTHER" id="PTHR42850">
    <property type="entry name" value="METALLOPHOSPHOESTERASE"/>
    <property type="match status" value="1"/>
</dbReference>
<dbReference type="Gene3D" id="3.60.21.10">
    <property type="match status" value="1"/>
</dbReference>
<dbReference type="GO" id="GO:0110154">
    <property type="term" value="P:RNA decapping"/>
    <property type="evidence" value="ECO:0007669"/>
    <property type="project" value="TreeGrafter"/>
</dbReference>
<sequence length="348" mass="39458">MAKYLIGDVHGCAQEMYALLAHVDFNPSKDELYFIGDLGCRGPQTLEVLKYAEKYATGVVLGNNDLRVICLVHEGLKPLASDHLEDLLALPRAKQHFYTDWLIRQPLVISEPGFHLVHAALDPLWSSEQIQAYNQMASDYLQGLTHYQRGYYLGYKYFAHTLADLNQAALQGQALTGTWQRDLELRAFSEFMLTTTVARHRQLRQPQEQGILAQPNLMQLEQAYAQQGVGLQSLVINDLSQSYSDFNLELVKEPCLDLAAGIFPWYHYQALGQENHNLTLQGFDRPVFFGHWQQAYYAGTPEGIIATDTGCVEGKSLSIFALPEQLLAEQNWQQLAQPLHQIPKFQNF</sequence>
<proteinExistence type="predicted"/>
<dbReference type="GO" id="GO:0008803">
    <property type="term" value="F:bis(5'-nucleosyl)-tetraphosphatase (symmetrical) activity"/>
    <property type="evidence" value="ECO:0007669"/>
    <property type="project" value="TreeGrafter"/>
</dbReference>
<organism evidence="2 3">
    <name type="scientific">Psittacicella gerlachiana</name>
    <dbReference type="NCBI Taxonomy" id="2028574"/>
    <lineage>
        <taxon>Bacteria</taxon>
        <taxon>Pseudomonadati</taxon>
        <taxon>Pseudomonadota</taxon>
        <taxon>Gammaproteobacteria</taxon>
        <taxon>Pasteurellales</taxon>
        <taxon>Psittacicellaceae</taxon>
        <taxon>Psittacicella</taxon>
    </lineage>
</organism>
<dbReference type="GO" id="GO:0016791">
    <property type="term" value="F:phosphatase activity"/>
    <property type="evidence" value="ECO:0007669"/>
    <property type="project" value="TreeGrafter"/>
</dbReference>
<feature type="domain" description="Calcineurin-like phosphoesterase" evidence="1">
    <location>
        <begin position="5"/>
        <end position="148"/>
    </location>
</feature>
<dbReference type="RefSeq" id="WP_119534158.1">
    <property type="nucleotide sequence ID" value="NZ_NRJF01000029.1"/>
</dbReference>
<keyword evidence="3" id="KW-1185">Reference proteome</keyword>
<dbReference type="Pfam" id="PF00149">
    <property type="entry name" value="Metallophos"/>
    <property type="match status" value="1"/>
</dbReference>
<evidence type="ECO:0000313" key="2">
    <source>
        <dbReference type="EMBL" id="RIY37929.1"/>
    </source>
</evidence>
<accession>A0A3A1YL23</accession>
<dbReference type="InterPro" id="IPR029052">
    <property type="entry name" value="Metallo-depent_PP-like"/>
</dbReference>